<keyword evidence="7" id="KW-1185">Reference proteome</keyword>
<protein>
    <submittedName>
        <fullName evidence="6">Uncharacterized protein</fullName>
    </submittedName>
</protein>
<dbReference type="Pfam" id="PF24519">
    <property type="entry name" value="Ig-like_Pom152_1"/>
    <property type="match status" value="1"/>
</dbReference>
<dbReference type="AlphaFoldDB" id="A0A9P6WMS0"/>
<feature type="transmembrane region" description="Helical" evidence="1">
    <location>
        <begin position="25"/>
        <end position="44"/>
    </location>
</feature>
<dbReference type="Pfam" id="PF24312">
    <property type="entry name" value="Ig-like_POM152"/>
    <property type="match status" value="2"/>
</dbReference>
<dbReference type="InterPro" id="IPR056544">
    <property type="entry name" value="Ig_POM152"/>
</dbReference>
<feature type="transmembrane region" description="Helical" evidence="1">
    <location>
        <begin position="56"/>
        <end position="77"/>
    </location>
</feature>
<dbReference type="Pfam" id="PF24527">
    <property type="entry name" value="Ig-like_Pom152_9"/>
    <property type="match status" value="1"/>
</dbReference>
<keyword evidence="1" id="KW-1133">Transmembrane helix</keyword>
<dbReference type="InterPro" id="IPR037701">
    <property type="entry name" value="Pom152"/>
</dbReference>
<name>A0A9P6WMS0_9ASCO</name>
<feature type="domain" description="Nucleoporin POM152 Ig-like" evidence="3">
    <location>
        <begin position="708"/>
        <end position="790"/>
    </location>
</feature>
<organism evidence="6 7">
    <name type="scientific">Pichia californica</name>
    <dbReference type="NCBI Taxonomy" id="460514"/>
    <lineage>
        <taxon>Eukaryota</taxon>
        <taxon>Fungi</taxon>
        <taxon>Dikarya</taxon>
        <taxon>Ascomycota</taxon>
        <taxon>Saccharomycotina</taxon>
        <taxon>Pichiomycetes</taxon>
        <taxon>Pichiales</taxon>
        <taxon>Pichiaceae</taxon>
        <taxon>Pichia</taxon>
    </lineage>
</organism>
<evidence type="ECO:0000313" key="7">
    <source>
        <dbReference type="Proteomes" id="UP000697127"/>
    </source>
</evidence>
<feature type="domain" description="Nucleoporin POM152 ninth Ig-like" evidence="5">
    <location>
        <begin position="1055"/>
        <end position="1119"/>
    </location>
</feature>
<sequence length="1224" mass="140010">MIEINEKGELEWINSFSFLHPKLSFVFKYSFLDSLLILIIPFLNIPNFSTTPNNSIILLCLFNLLTILLTFSFSFSLSSISLSIYRTLVPEKELAIMETYVDTEAIINQSNHFRGKKTIRYAPDSSIKINPFEQQFCIRPIYNDKIKIPVRLESTYDLNLLQINYHDFNNDNTVLNYTSRELKSFIVSDYYNSPYIKYDPSVLADNNVKIFEIPVNKPGYYTIKSATDKKDKMIRSFRSDTIIPVCPEVAFTPKINFTLEKCIDEVVDDLDITLLGVPPFTLYYEEEINGKISKSPPVYISHVENIDSPLNFKELTKNKKSKYASNYLRDITWAKSYNITIPVGEKKLQNSGNYIYSIKKIVDGFGNTISYTPDPSDKSTFYTFYSHPKPVLSLVDSNPGIPILNDTEKYLRIKISDPNLSDRESPFDVTLKYIPNENDSLHEPETFFESFDLSSTDDLKIKVDKPGTYFIDQGSSKYCNCKLGHSSLNILSAKLPKMSVSLDPIIDNCIGTTGFKFNFDFIGNSPFEIGYKISKLDANNSTKVLSIEKISSIKSDSTTLEYEFKPSSEGSYSIEFTTLSDKFYKNKIHFEQDEYRYVTYFKQKPKAYFSKTNKIQRIQCCHGASSEAKLHIEGKAPFNLTYDIISPDYETVSYSLENIYDNEINIRTPEFFKGGEHILSLKSVSDSTDCGVEFKGQEVHIDVKNDVPQLSFQKSESFDIVKGEVFTVPLRIQSTDNIDMLYLYKSFDEKTSETVTLNNYNPTKGLELSREGIYQLISFNQGNCVGKIMNDYTVEIKYIPIPSINLEDNVPGLHALKGNVFEKNKVCQTENDHITFKATGSTPFIINYDIKHPDGKIEQKVEQINNSKFVLQLITNVDGDYKYIIKNIYDSVYTEQILNKLEKTHQHSFYPITITHEVSSLPVAKFLEADSRIQTCASLLEETDKLTPINVELNGALPIFLKIDIYNEYDGTTETVEFDDLNSYHIDLTNIYDHIGIGTHVLSINQVIDANNCVFDEHSSSDNTVTIQVHDVPKIRHLIEESNQLSDFDVENDGSYYCVGDQITFMLNGIPPFNIDYEFNSVLQNVEIQGNYFKRRAPGPGELNIKSLSDSSAKECKVDYEEFNRNDLKAVIYDLPSVEIVQGDSIEEDIHEGEQVEITFLLTGTPPFKLTYIRKELEDSSKIVETEIVEDITTNEYHIMANLEGTYEAIEIQDRYCVARNHRI</sequence>
<accession>A0A9P6WMS0</accession>
<reference evidence="6" key="1">
    <citation type="submission" date="2020-11" db="EMBL/GenBank/DDBJ databases">
        <title>Kefir isolates.</title>
        <authorList>
            <person name="Marcisauskas S."/>
            <person name="Kim Y."/>
            <person name="Blasche S."/>
        </authorList>
    </citation>
    <scope>NUCLEOTIDE SEQUENCE</scope>
    <source>
        <strain evidence="6">Olga-1</strain>
    </source>
</reference>
<dbReference type="Proteomes" id="UP000697127">
    <property type="component" value="Unassembled WGS sequence"/>
</dbReference>
<evidence type="ECO:0000259" key="2">
    <source>
        <dbReference type="Pfam" id="PF23664"/>
    </source>
</evidence>
<feature type="domain" description="Nucleoporin POM152 immunoglobulin-like" evidence="2">
    <location>
        <begin position="494"/>
        <end position="604"/>
    </location>
</feature>
<evidence type="ECO:0000313" key="6">
    <source>
        <dbReference type="EMBL" id="KAG0689834.1"/>
    </source>
</evidence>
<dbReference type="Pfam" id="PF23664">
    <property type="entry name" value="Ig_Pom152"/>
    <property type="match status" value="2"/>
</dbReference>
<evidence type="ECO:0000259" key="5">
    <source>
        <dbReference type="Pfam" id="PF24527"/>
    </source>
</evidence>
<feature type="domain" description="Nucleoporin POM152 first Ig-like" evidence="4">
    <location>
        <begin position="126"/>
        <end position="243"/>
    </location>
</feature>
<dbReference type="GO" id="GO:0006999">
    <property type="term" value="P:nuclear pore organization"/>
    <property type="evidence" value="ECO:0007669"/>
    <property type="project" value="TreeGrafter"/>
</dbReference>
<feature type="domain" description="Nucleoporin POM152 immunoglobulin-like" evidence="2">
    <location>
        <begin position="827"/>
        <end position="906"/>
    </location>
</feature>
<dbReference type="GO" id="GO:0006606">
    <property type="term" value="P:protein import into nucleus"/>
    <property type="evidence" value="ECO:0007669"/>
    <property type="project" value="TreeGrafter"/>
</dbReference>
<evidence type="ECO:0000259" key="3">
    <source>
        <dbReference type="Pfam" id="PF24312"/>
    </source>
</evidence>
<dbReference type="InterPro" id="IPR056541">
    <property type="entry name" value="Ig-like_POM152"/>
</dbReference>
<dbReference type="InterPro" id="IPR056542">
    <property type="entry name" value="Ig-like_POM152_1st"/>
</dbReference>
<dbReference type="EMBL" id="PUHW01000058">
    <property type="protein sequence ID" value="KAG0689834.1"/>
    <property type="molecule type" value="Genomic_DNA"/>
</dbReference>
<keyword evidence="1" id="KW-0472">Membrane</keyword>
<feature type="domain" description="Nucleoporin POM152 Ig-like" evidence="3">
    <location>
        <begin position="1149"/>
        <end position="1217"/>
    </location>
</feature>
<dbReference type="GO" id="GO:0070762">
    <property type="term" value="C:nuclear pore transmembrane ring"/>
    <property type="evidence" value="ECO:0007669"/>
    <property type="project" value="TreeGrafter"/>
</dbReference>
<proteinExistence type="predicted"/>
<keyword evidence="1" id="KW-0812">Transmembrane</keyword>
<dbReference type="InterPro" id="IPR056543">
    <property type="entry name" value="Ig-like_POM152_9th"/>
</dbReference>
<dbReference type="PANTHER" id="PTHR28206">
    <property type="entry name" value="NUCLEOPORIN POM152"/>
    <property type="match status" value="1"/>
</dbReference>
<dbReference type="GO" id="GO:0017056">
    <property type="term" value="F:structural constituent of nuclear pore"/>
    <property type="evidence" value="ECO:0007669"/>
    <property type="project" value="InterPro"/>
</dbReference>
<comment type="caution">
    <text evidence="6">The sequence shown here is derived from an EMBL/GenBank/DDBJ whole genome shotgun (WGS) entry which is preliminary data.</text>
</comment>
<dbReference type="PANTHER" id="PTHR28206:SF1">
    <property type="entry name" value="NUCLEOPORIN POM152"/>
    <property type="match status" value="1"/>
</dbReference>
<evidence type="ECO:0000256" key="1">
    <source>
        <dbReference type="SAM" id="Phobius"/>
    </source>
</evidence>
<gene>
    <name evidence="6" type="ORF">C6P40_004353</name>
</gene>
<evidence type="ECO:0000259" key="4">
    <source>
        <dbReference type="Pfam" id="PF24519"/>
    </source>
</evidence>